<evidence type="ECO:0000313" key="2">
    <source>
        <dbReference type="EMBL" id="KGN87794.1"/>
    </source>
</evidence>
<dbReference type="GO" id="GO:0003700">
    <property type="term" value="F:DNA-binding transcription factor activity"/>
    <property type="evidence" value="ECO:0007669"/>
    <property type="project" value="InterPro"/>
</dbReference>
<evidence type="ECO:0000259" key="1">
    <source>
        <dbReference type="PROSITE" id="PS50995"/>
    </source>
</evidence>
<dbReference type="InterPro" id="IPR036390">
    <property type="entry name" value="WH_DNA-bd_sf"/>
</dbReference>
<dbReference type="PROSITE" id="PS50995">
    <property type="entry name" value="HTH_MARR_2"/>
    <property type="match status" value="1"/>
</dbReference>
<dbReference type="AlphaFoldDB" id="A0A099WRE1"/>
<dbReference type="EMBL" id="JRAI01000008">
    <property type="protein sequence ID" value="KGN87794.1"/>
    <property type="molecule type" value="Genomic_DNA"/>
</dbReference>
<sequence>MKKLMVAIRELESNLLDSTGCDLNQAMLLCVIADDSLSASEIAAQIGVLPAQNSKLLAAAEDRGWVMRRLGHDDKRKIYFNLTEEGRRQLEKVKALNIDVPDLIRPILDSSENERRE</sequence>
<dbReference type="eggNOG" id="COG1846">
    <property type="taxonomic scope" value="Bacteria"/>
</dbReference>
<accession>A0A099WRE1</accession>
<evidence type="ECO:0000313" key="3">
    <source>
        <dbReference type="Proteomes" id="UP000030130"/>
    </source>
</evidence>
<organism evidence="2 3">
    <name type="scientific">Porphyromonas gulae</name>
    <dbReference type="NCBI Taxonomy" id="111105"/>
    <lineage>
        <taxon>Bacteria</taxon>
        <taxon>Pseudomonadati</taxon>
        <taxon>Bacteroidota</taxon>
        <taxon>Bacteroidia</taxon>
        <taxon>Bacteroidales</taxon>
        <taxon>Porphyromonadaceae</taxon>
        <taxon>Porphyromonas</taxon>
    </lineage>
</organism>
<dbReference type="Proteomes" id="UP000030130">
    <property type="component" value="Unassembled WGS sequence"/>
</dbReference>
<dbReference type="Gene3D" id="1.10.10.10">
    <property type="entry name" value="Winged helix-like DNA-binding domain superfamily/Winged helix DNA-binding domain"/>
    <property type="match status" value="1"/>
</dbReference>
<gene>
    <name evidence="2" type="ORF">HR08_01625</name>
</gene>
<dbReference type="SUPFAM" id="SSF46785">
    <property type="entry name" value="Winged helix' DNA-binding domain"/>
    <property type="match status" value="1"/>
</dbReference>
<dbReference type="InterPro" id="IPR039422">
    <property type="entry name" value="MarR/SlyA-like"/>
</dbReference>
<reference evidence="2 3" key="1">
    <citation type="submission" date="2014-08" db="EMBL/GenBank/DDBJ databases">
        <title>Porphyromonas gulae strain:COT-052_OH1451 Genome sequencing.</title>
        <authorList>
            <person name="Wallis C."/>
            <person name="Deusch O."/>
            <person name="O'Flynn C."/>
            <person name="Davis I."/>
            <person name="Jospin G."/>
            <person name="Darling A.E."/>
            <person name="Coil D.A."/>
            <person name="Alexiev A."/>
            <person name="Horsfall A."/>
            <person name="Kirkwood N."/>
            <person name="Harris S."/>
            <person name="Eisen J.A."/>
        </authorList>
    </citation>
    <scope>NUCLEOTIDE SEQUENCE [LARGE SCALE GENOMIC DNA]</scope>
    <source>
        <strain evidence="3">COT-052 OH1451</strain>
    </source>
</reference>
<dbReference type="PANTHER" id="PTHR33164">
    <property type="entry name" value="TRANSCRIPTIONAL REGULATOR, MARR FAMILY"/>
    <property type="match status" value="1"/>
</dbReference>
<keyword evidence="2" id="KW-0238">DNA-binding</keyword>
<dbReference type="SMART" id="SM00347">
    <property type="entry name" value="HTH_MARR"/>
    <property type="match status" value="1"/>
</dbReference>
<dbReference type="OrthoDB" id="1095207at2"/>
<proteinExistence type="predicted"/>
<dbReference type="GO" id="GO:0003677">
    <property type="term" value="F:DNA binding"/>
    <property type="evidence" value="ECO:0007669"/>
    <property type="project" value="UniProtKB-KW"/>
</dbReference>
<name>A0A099WRE1_9PORP</name>
<dbReference type="InterPro" id="IPR036388">
    <property type="entry name" value="WH-like_DNA-bd_sf"/>
</dbReference>
<dbReference type="STRING" id="111105.HR09_10055"/>
<feature type="domain" description="HTH marR-type" evidence="1">
    <location>
        <begin position="1"/>
        <end position="117"/>
    </location>
</feature>
<protein>
    <submittedName>
        <fullName evidence="2">DNA-binding protein</fullName>
    </submittedName>
</protein>
<comment type="caution">
    <text evidence="2">The sequence shown here is derived from an EMBL/GenBank/DDBJ whole genome shotgun (WGS) entry which is preliminary data.</text>
</comment>
<dbReference type="PATRIC" id="fig|111105.18.peg.381"/>
<dbReference type="PANTHER" id="PTHR33164:SF43">
    <property type="entry name" value="HTH-TYPE TRANSCRIPTIONAL REPRESSOR YETL"/>
    <property type="match status" value="1"/>
</dbReference>
<dbReference type="InterPro" id="IPR000835">
    <property type="entry name" value="HTH_MarR-typ"/>
</dbReference>
<dbReference type="GO" id="GO:0006950">
    <property type="term" value="P:response to stress"/>
    <property type="evidence" value="ECO:0007669"/>
    <property type="project" value="TreeGrafter"/>
</dbReference>